<protein>
    <submittedName>
        <fullName evidence="1">Uncharacterized protein</fullName>
    </submittedName>
</protein>
<evidence type="ECO:0000313" key="2">
    <source>
        <dbReference type="Proteomes" id="UP000028631"/>
    </source>
</evidence>
<name>A0A085VJR3_PSESX</name>
<dbReference type="AlphaFoldDB" id="A0A085VJR3"/>
<dbReference type="EMBL" id="JPQU01000033">
    <property type="protein sequence ID" value="KFE55676.1"/>
    <property type="molecule type" value="Genomic_DNA"/>
</dbReference>
<dbReference type="PATRIC" id="fig|317.175.peg.2387"/>
<dbReference type="Proteomes" id="UP000028631">
    <property type="component" value="Unassembled WGS sequence"/>
</dbReference>
<reference evidence="1 2" key="1">
    <citation type="submission" date="2014-07" db="EMBL/GenBank/DDBJ databases">
        <title>Draft Genome Sequences of Environmental Pseudomonas syringae strains.</title>
        <authorList>
            <person name="Baltrus D.A."/>
            <person name="Berge O."/>
            <person name="Morris C."/>
        </authorList>
    </citation>
    <scope>NUCLEOTIDE SEQUENCE [LARGE SCALE GENOMIC DNA]</scope>
    <source>
        <strain evidence="1 2">GAW0119</strain>
    </source>
</reference>
<keyword evidence="2" id="KW-1185">Reference proteome</keyword>
<accession>A0A085VJR3</accession>
<sequence length="129" mass="14585">MNISRSLKPPKLAHVRPHSITYEQAHGGINVQIPGTTAMHFNDVLVFYWGLNKSSTRLLLRSITKQTTVRVLCISYDLMTHLHYGPVEVYYEVHRGPYLMGISPILHVTVGEDPTPPKATRPRGRKKKG</sequence>
<gene>
    <name evidence="1" type="ORF">IV01_11480</name>
</gene>
<organism evidence="1 2">
    <name type="scientific">Pseudomonas syringae</name>
    <dbReference type="NCBI Taxonomy" id="317"/>
    <lineage>
        <taxon>Bacteria</taxon>
        <taxon>Pseudomonadati</taxon>
        <taxon>Pseudomonadota</taxon>
        <taxon>Gammaproteobacteria</taxon>
        <taxon>Pseudomonadales</taxon>
        <taxon>Pseudomonadaceae</taxon>
        <taxon>Pseudomonas</taxon>
    </lineage>
</organism>
<comment type="caution">
    <text evidence="1">The sequence shown here is derived from an EMBL/GenBank/DDBJ whole genome shotgun (WGS) entry which is preliminary data.</text>
</comment>
<evidence type="ECO:0000313" key="1">
    <source>
        <dbReference type="EMBL" id="KFE55676.1"/>
    </source>
</evidence>
<proteinExistence type="predicted"/>